<accession>A0ABM1JUU0</accession>
<evidence type="ECO:0000313" key="2">
    <source>
        <dbReference type="Proteomes" id="UP000694871"/>
    </source>
</evidence>
<feature type="transmembrane region" description="Helical" evidence="1">
    <location>
        <begin position="118"/>
        <end position="136"/>
    </location>
</feature>
<dbReference type="GeneID" id="107109167"/>
<sequence>MASLWDLLWPALAILLIGICLLLAWAVCYQFFTTEVPPGICQPLKIRIVHITASMGFALEYIFWKMGLCKAFTILRILVDGIPPMADPSLFIKNVHFEDVPVRVYKAKRHSPEKRKGIVFFHGGTGAIGSIGITWLQSINIPHSSENA</sequence>
<keyword evidence="1" id="KW-1133">Transmembrane helix</keyword>
<evidence type="ECO:0000256" key="1">
    <source>
        <dbReference type="SAM" id="Phobius"/>
    </source>
</evidence>
<proteinExistence type="predicted"/>
<protein>
    <submittedName>
        <fullName evidence="3">Arylacetamide deacetylase-like 4</fullName>
    </submittedName>
</protein>
<name>A0ABM1JUU0_GEKJA</name>
<dbReference type="Proteomes" id="UP000694871">
    <property type="component" value="Unplaced"/>
</dbReference>
<keyword evidence="2" id="KW-1185">Reference proteome</keyword>
<feature type="transmembrane region" description="Helical" evidence="1">
    <location>
        <begin position="7"/>
        <end position="32"/>
    </location>
</feature>
<keyword evidence="1" id="KW-0812">Transmembrane</keyword>
<gene>
    <name evidence="3" type="primary">LOC107109167</name>
</gene>
<organism evidence="2 3">
    <name type="scientific">Gekko japonicus</name>
    <name type="common">Schlegel's Japanese gecko</name>
    <dbReference type="NCBI Taxonomy" id="146911"/>
    <lineage>
        <taxon>Eukaryota</taxon>
        <taxon>Metazoa</taxon>
        <taxon>Chordata</taxon>
        <taxon>Craniata</taxon>
        <taxon>Vertebrata</taxon>
        <taxon>Euteleostomi</taxon>
        <taxon>Lepidosauria</taxon>
        <taxon>Squamata</taxon>
        <taxon>Bifurcata</taxon>
        <taxon>Gekkota</taxon>
        <taxon>Gekkonidae</taxon>
        <taxon>Gekkoninae</taxon>
        <taxon>Gekko</taxon>
    </lineage>
</organism>
<keyword evidence="1" id="KW-0472">Membrane</keyword>
<evidence type="ECO:0000313" key="3">
    <source>
        <dbReference type="RefSeq" id="XP_015265227.1"/>
    </source>
</evidence>
<dbReference type="RefSeq" id="XP_015265227.1">
    <property type="nucleotide sequence ID" value="XM_015409741.1"/>
</dbReference>
<feature type="transmembrane region" description="Helical" evidence="1">
    <location>
        <begin position="44"/>
        <end position="64"/>
    </location>
</feature>
<reference evidence="3" key="1">
    <citation type="submission" date="2025-08" db="UniProtKB">
        <authorList>
            <consortium name="RefSeq"/>
        </authorList>
    </citation>
    <scope>IDENTIFICATION</scope>
</reference>